<sequence length="529" mass="57939">SLRIETSSKMSPLKSLPTKSKPTVAEPSSWRSNFKAPAENSADEVKRLRSYHIQLLQTTTGEHDRHEATTTPIFTMPVLEHFKETSIEGTAAFPQYGLLAGQTDLLNDNGNGEAKSGEKDPRLFFNIAAPSSIFICGSQGSGKSHTLSCLLENCLSTSDASTLPHPLTGLVFHYDTFISDDGGSPCEAAFLSSNPNISASYAGLPNVEIEPLKINQSNLNTKRMLDLMAVKQDDGPIPLYLHAIYRILREMRMEQQESGNSFDYGDFKRKVALTPMTPAQLSPLQQRLDTLESFMPTAQTKSPQHSRVGVNGRRVYAESGNDWTPKRGRLTIVDLSCPCVTPEGACSLFNICLNIFLDQAPSMGRIVALDEAHKYMNASAEASALTETLLSTIRLQRHLGARIIISTQEPTISPKLLDLSSVTIVHRFTSPEWLRTLEAHLAGAASYAVENDEESGEAKKSKKSLSKQIFTDIVKLRVGEALLFSPTAVTGLEANEKGVRELKRLGAAYLKIRVRARLTTDGGKSIMAD</sequence>
<evidence type="ECO:0008006" key="4">
    <source>
        <dbReference type="Google" id="ProtNLM"/>
    </source>
</evidence>
<feature type="compositionally biased region" description="Polar residues" evidence="1">
    <location>
        <begin position="1"/>
        <end position="10"/>
    </location>
</feature>
<evidence type="ECO:0000313" key="2">
    <source>
        <dbReference type="EMBL" id="CAG8954522.1"/>
    </source>
</evidence>
<organism evidence="2 3">
    <name type="scientific">Hymenoscyphus fraxineus</name>
    <dbReference type="NCBI Taxonomy" id="746836"/>
    <lineage>
        <taxon>Eukaryota</taxon>
        <taxon>Fungi</taxon>
        <taxon>Dikarya</taxon>
        <taxon>Ascomycota</taxon>
        <taxon>Pezizomycotina</taxon>
        <taxon>Leotiomycetes</taxon>
        <taxon>Helotiales</taxon>
        <taxon>Helotiaceae</taxon>
        <taxon>Hymenoscyphus</taxon>
    </lineage>
</organism>
<feature type="region of interest" description="Disordered" evidence="1">
    <location>
        <begin position="1"/>
        <end position="41"/>
    </location>
</feature>
<dbReference type="InterPro" id="IPR027417">
    <property type="entry name" value="P-loop_NTPase"/>
</dbReference>
<feature type="non-terminal residue" evidence="2">
    <location>
        <position position="1"/>
    </location>
</feature>
<evidence type="ECO:0000256" key="1">
    <source>
        <dbReference type="SAM" id="MobiDB-lite"/>
    </source>
</evidence>
<dbReference type="AlphaFoldDB" id="A0A9N9KZX7"/>
<protein>
    <recommendedName>
        <fullName evidence="4">P-loop containing nucleoside triphosphate hydrolase protein</fullName>
    </recommendedName>
</protein>
<keyword evidence="3" id="KW-1185">Reference proteome</keyword>
<dbReference type="OrthoDB" id="2316594at2759"/>
<dbReference type="EMBL" id="CAJVRL010000057">
    <property type="protein sequence ID" value="CAG8954522.1"/>
    <property type="molecule type" value="Genomic_DNA"/>
</dbReference>
<dbReference type="PANTHER" id="PTHR13884:SF16">
    <property type="entry name" value="AAA+ ATPASE DOMAIN-CONTAINING PROTEIN-RELATED"/>
    <property type="match status" value="1"/>
</dbReference>
<evidence type="ECO:0000313" key="3">
    <source>
        <dbReference type="Proteomes" id="UP000696280"/>
    </source>
</evidence>
<name>A0A9N9KZX7_9HELO</name>
<dbReference type="Gene3D" id="3.40.50.300">
    <property type="entry name" value="P-loop containing nucleotide triphosphate hydrolases"/>
    <property type="match status" value="1"/>
</dbReference>
<dbReference type="SUPFAM" id="SSF52540">
    <property type="entry name" value="P-loop containing nucleoside triphosphate hydrolases"/>
    <property type="match status" value="1"/>
</dbReference>
<gene>
    <name evidence="2" type="ORF">HYFRA_00004436</name>
</gene>
<dbReference type="Proteomes" id="UP000696280">
    <property type="component" value="Unassembled WGS sequence"/>
</dbReference>
<comment type="caution">
    <text evidence="2">The sequence shown here is derived from an EMBL/GenBank/DDBJ whole genome shotgun (WGS) entry which is preliminary data.</text>
</comment>
<dbReference type="PANTHER" id="PTHR13884">
    <property type="entry name" value="DUF853 DOMAIN-CONTAINING PROTEIN"/>
    <property type="match status" value="1"/>
</dbReference>
<accession>A0A9N9KZX7</accession>
<dbReference type="InterPro" id="IPR053236">
    <property type="entry name" value="Cornifin"/>
</dbReference>
<proteinExistence type="predicted"/>
<reference evidence="2" key="1">
    <citation type="submission" date="2021-07" db="EMBL/GenBank/DDBJ databases">
        <authorList>
            <person name="Durling M."/>
        </authorList>
    </citation>
    <scope>NUCLEOTIDE SEQUENCE</scope>
</reference>